<evidence type="ECO:0000256" key="1">
    <source>
        <dbReference type="ARBA" id="ARBA00004196"/>
    </source>
</evidence>
<dbReference type="AlphaFoldDB" id="A0A0J9E0M7"/>
<dbReference type="STRING" id="1675527.AIOL_001154"/>
<protein>
    <submittedName>
        <fullName evidence="8">Iron compound ABC transporter, periplasmic iron compound-binding protein</fullName>
    </submittedName>
</protein>
<evidence type="ECO:0000256" key="4">
    <source>
        <dbReference type="ARBA" id="ARBA00022496"/>
    </source>
</evidence>
<dbReference type="InterPro" id="IPR002491">
    <property type="entry name" value="ABC_transptr_periplasmic_BD"/>
</dbReference>
<evidence type="ECO:0000256" key="3">
    <source>
        <dbReference type="ARBA" id="ARBA00022448"/>
    </source>
</evidence>
<dbReference type="Gene3D" id="3.40.50.1980">
    <property type="entry name" value="Nitrogenase molybdenum iron protein domain"/>
    <property type="match status" value="2"/>
</dbReference>
<organism evidence="8 9">
    <name type="scientific">Candidatus Rhodobacter oscarellae</name>
    <dbReference type="NCBI Taxonomy" id="1675527"/>
    <lineage>
        <taxon>Bacteria</taxon>
        <taxon>Pseudomonadati</taxon>
        <taxon>Pseudomonadota</taxon>
        <taxon>Alphaproteobacteria</taxon>
        <taxon>Rhodobacterales</taxon>
        <taxon>Rhodobacter group</taxon>
        <taxon>Rhodobacter</taxon>
    </lineage>
</organism>
<keyword evidence="3" id="KW-0813">Transport</keyword>
<accession>A0A0J9E0M7</accession>
<dbReference type="SUPFAM" id="SSF53807">
    <property type="entry name" value="Helical backbone' metal receptor"/>
    <property type="match status" value="1"/>
</dbReference>
<gene>
    <name evidence="8" type="ORF">AIOL_001154</name>
</gene>
<proteinExistence type="inferred from homology"/>
<dbReference type="GO" id="GO:1901678">
    <property type="term" value="P:iron coordination entity transport"/>
    <property type="evidence" value="ECO:0007669"/>
    <property type="project" value="UniProtKB-ARBA"/>
</dbReference>
<keyword evidence="4" id="KW-0410">Iron transport</keyword>
<dbReference type="OrthoDB" id="63946at2"/>
<sequence>MLRTAIFASALAAAPALAETITIDTYTGPVEVEAQPAKIAVFDIGALDTLDALGVNVSGVVGPLFVDYVTDTAEDADKVGSLFEPDYEAIAGGDYDLLIAAGRSSRVAPDLAKIAPTIDMTILDDTVGEGLDRLDAYGEIFGKQDEAAALRADFDVALSDAKEAVAGQGNALIVMTNGPTVSAYGASGRFGWLHTALDLPEAVVEVEQATHGEAISFEFIREANPDILIVVDRAAAVGKDAEAAATTLDNALVQETNAWQSGKVIYLDPAPLYIARGGIQSMIGTLGEITAAFSGS</sequence>
<dbReference type="Proteomes" id="UP000037178">
    <property type="component" value="Unassembled WGS sequence"/>
</dbReference>
<evidence type="ECO:0000256" key="6">
    <source>
        <dbReference type="SAM" id="SignalP"/>
    </source>
</evidence>
<evidence type="ECO:0000259" key="7">
    <source>
        <dbReference type="PROSITE" id="PS50983"/>
    </source>
</evidence>
<feature type="chain" id="PRO_5005317873" evidence="6">
    <location>
        <begin position="19"/>
        <end position="296"/>
    </location>
</feature>
<keyword evidence="4" id="KW-0406">Ion transport</keyword>
<feature type="signal peptide" evidence="6">
    <location>
        <begin position="1"/>
        <end position="18"/>
    </location>
</feature>
<keyword evidence="5 6" id="KW-0732">Signal</keyword>
<comment type="subcellular location">
    <subcellularLocation>
        <location evidence="1">Cell envelope</location>
    </subcellularLocation>
</comment>
<dbReference type="PATRIC" id="fig|1675527.3.peg.1231"/>
<keyword evidence="4" id="KW-0408">Iron</keyword>
<dbReference type="PANTHER" id="PTHR30532:SF28">
    <property type="entry name" value="PETROBACTIN-BINDING PROTEIN YCLQ"/>
    <property type="match status" value="1"/>
</dbReference>
<dbReference type="InterPro" id="IPR051313">
    <property type="entry name" value="Bact_iron-sidero_bind"/>
</dbReference>
<dbReference type="PANTHER" id="PTHR30532">
    <property type="entry name" value="IRON III DICITRATE-BINDING PERIPLASMIC PROTEIN"/>
    <property type="match status" value="1"/>
</dbReference>
<feature type="domain" description="Fe/B12 periplasmic-binding" evidence="7">
    <location>
        <begin position="38"/>
        <end position="296"/>
    </location>
</feature>
<evidence type="ECO:0000256" key="5">
    <source>
        <dbReference type="ARBA" id="ARBA00022729"/>
    </source>
</evidence>
<evidence type="ECO:0000313" key="9">
    <source>
        <dbReference type="Proteomes" id="UP000037178"/>
    </source>
</evidence>
<evidence type="ECO:0000313" key="8">
    <source>
        <dbReference type="EMBL" id="KMW56202.1"/>
    </source>
</evidence>
<name>A0A0J9E0M7_9RHOB</name>
<dbReference type="RefSeq" id="WP_049642124.1">
    <property type="nucleotide sequence ID" value="NZ_LFTY01000002.1"/>
</dbReference>
<evidence type="ECO:0000256" key="2">
    <source>
        <dbReference type="ARBA" id="ARBA00008814"/>
    </source>
</evidence>
<reference evidence="8 9" key="1">
    <citation type="submission" date="2015-06" db="EMBL/GenBank/DDBJ databases">
        <title>Draft genome sequence of an Alphaproteobacteria species associated to the Mediterranean sponge Oscarella lobularis.</title>
        <authorList>
            <person name="Jourda C."/>
            <person name="Santini S."/>
            <person name="Claverie J.-M."/>
        </authorList>
    </citation>
    <scope>NUCLEOTIDE SEQUENCE [LARGE SCALE GENOMIC DNA]</scope>
    <source>
        <strain evidence="8">IGS</strain>
    </source>
</reference>
<dbReference type="EMBL" id="LFTY01000002">
    <property type="protein sequence ID" value="KMW56202.1"/>
    <property type="molecule type" value="Genomic_DNA"/>
</dbReference>
<keyword evidence="9" id="KW-1185">Reference proteome</keyword>
<comment type="similarity">
    <text evidence="2">Belongs to the bacterial solute-binding protein 8 family.</text>
</comment>
<dbReference type="InterPro" id="IPR033870">
    <property type="entry name" value="FatB"/>
</dbReference>
<dbReference type="PROSITE" id="PS50983">
    <property type="entry name" value="FE_B12_PBP"/>
    <property type="match status" value="1"/>
</dbReference>
<dbReference type="CDD" id="cd01140">
    <property type="entry name" value="FatB"/>
    <property type="match status" value="1"/>
</dbReference>
<dbReference type="Pfam" id="PF01497">
    <property type="entry name" value="Peripla_BP_2"/>
    <property type="match status" value="1"/>
</dbReference>
<dbReference type="GO" id="GO:0030288">
    <property type="term" value="C:outer membrane-bounded periplasmic space"/>
    <property type="evidence" value="ECO:0007669"/>
    <property type="project" value="TreeGrafter"/>
</dbReference>
<comment type="caution">
    <text evidence="8">The sequence shown here is derived from an EMBL/GenBank/DDBJ whole genome shotgun (WGS) entry which is preliminary data.</text>
</comment>